<dbReference type="HOGENOM" id="CLU_1953891_0_0_1"/>
<reference evidence="2 3" key="1">
    <citation type="journal article" date="2012" name="Proc. Natl. Acad. Sci. U.S.A.">
        <title>Comparative genomics of Ceriporiopsis subvermispora and Phanerochaete chrysosporium provide insight into selective ligninolysis.</title>
        <authorList>
            <person name="Fernandez-Fueyo E."/>
            <person name="Ruiz-Duenas F.J."/>
            <person name="Ferreira P."/>
            <person name="Floudas D."/>
            <person name="Hibbett D.S."/>
            <person name="Canessa P."/>
            <person name="Larrondo L.F."/>
            <person name="James T.Y."/>
            <person name="Seelenfreund D."/>
            <person name="Lobos S."/>
            <person name="Polanco R."/>
            <person name="Tello M."/>
            <person name="Honda Y."/>
            <person name="Watanabe T."/>
            <person name="Watanabe T."/>
            <person name="Ryu J.S."/>
            <person name="Kubicek C.P."/>
            <person name="Schmoll M."/>
            <person name="Gaskell J."/>
            <person name="Hammel K.E."/>
            <person name="St John F.J."/>
            <person name="Vanden Wymelenberg A."/>
            <person name="Sabat G."/>
            <person name="Splinter BonDurant S."/>
            <person name="Syed K."/>
            <person name="Yadav J.S."/>
            <person name="Doddapaneni H."/>
            <person name="Subramanian V."/>
            <person name="Lavin J.L."/>
            <person name="Oguiza J.A."/>
            <person name="Perez G."/>
            <person name="Pisabarro A.G."/>
            <person name="Ramirez L."/>
            <person name="Santoyo F."/>
            <person name="Master E."/>
            <person name="Coutinho P.M."/>
            <person name="Henrissat B."/>
            <person name="Lombard V."/>
            <person name="Magnuson J.K."/>
            <person name="Kuees U."/>
            <person name="Hori C."/>
            <person name="Igarashi K."/>
            <person name="Samejima M."/>
            <person name="Held B.W."/>
            <person name="Barry K.W."/>
            <person name="LaButti K.M."/>
            <person name="Lapidus A."/>
            <person name="Lindquist E.A."/>
            <person name="Lucas S.M."/>
            <person name="Riley R."/>
            <person name="Salamov A.A."/>
            <person name="Hoffmeister D."/>
            <person name="Schwenk D."/>
            <person name="Hadar Y."/>
            <person name="Yarden O."/>
            <person name="de Vries R.P."/>
            <person name="Wiebenga A."/>
            <person name="Stenlid J."/>
            <person name="Eastwood D."/>
            <person name="Grigoriev I.V."/>
            <person name="Berka R.M."/>
            <person name="Blanchette R.A."/>
            <person name="Kersten P."/>
            <person name="Martinez A.T."/>
            <person name="Vicuna R."/>
            <person name="Cullen D."/>
        </authorList>
    </citation>
    <scope>NUCLEOTIDE SEQUENCE [LARGE SCALE GENOMIC DNA]</scope>
    <source>
        <strain evidence="2 3">B</strain>
    </source>
</reference>
<dbReference type="Proteomes" id="UP000016930">
    <property type="component" value="Unassembled WGS sequence"/>
</dbReference>
<feature type="compositionally biased region" description="Basic residues" evidence="1">
    <location>
        <begin position="28"/>
        <end position="44"/>
    </location>
</feature>
<gene>
    <name evidence="2" type="ORF">CERSUDRAFT_120231</name>
</gene>
<evidence type="ECO:0000256" key="1">
    <source>
        <dbReference type="SAM" id="MobiDB-lite"/>
    </source>
</evidence>
<feature type="region of interest" description="Disordered" evidence="1">
    <location>
        <begin position="1"/>
        <end position="61"/>
    </location>
</feature>
<proteinExistence type="predicted"/>
<dbReference type="AlphaFoldDB" id="M2QYI1"/>
<evidence type="ECO:0000313" key="3">
    <source>
        <dbReference type="Proteomes" id="UP000016930"/>
    </source>
</evidence>
<organism evidence="2 3">
    <name type="scientific">Ceriporiopsis subvermispora (strain B)</name>
    <name type="common">White-rot fungus</name>
    <name type="synonym">Gelatoporia subvermispora</name>
    <dbReference type="NCBI Taxonomy" id="914234"/>
    <lineage>
        <taxon>Eukaryota</taxon>
        <taxon>Fungi</taxon>
        <taxon>Dikarya</taxon>
        <taxon>Basidiomycota</taxon>
        <taxon>Agaricomycotina</taxon>
        <taxon>Agaricomycetes</taxon>
        <taxon>Polyporales</taxon>
        <taxon>Gelatoporiaceae</taxon>
        <taxon>Gelatoporia</taxon>
    </lineage>
</organism>
<feature type="non-terminal residue" evidence="2">
    <location>
        <position position="1"/>
    </location>
</feature>
<evidence type="ECO:0000313" key="2">
    <source>
        <dbReference type="EMBL" id="EMD30967.1"/>
    </source>
</evidence>
<protein>
    <submittedName>
        <fullName evidence="2">Uncharacterized protein</fullName>
    </submittedName>
</protein>
<keyword evidence="3" id="KW-1185">Reference proteome</keyword>
<name>M2QYI1_CERS8</name>
<accession>M2QYI1</accession>
<sequence length="129" mass="14641">DKAFSRAQPRRHALHPSPRPPAGPPRSAVRRPHVPCRKGRRRTVRPSPPRAPARCGGHRERRVHRAKQRHLGAHALVLHHVRAAHPARALRPRVDERDYFGYLVCDCYRSRVGVDGLDATKRPGVQKLP</sequence>
<dbReference type="EMBL" id="KB445827">
    <property type="protein sequence ID" value="EMD30967.1"/>
    <property type="molecule type" value="Genomic_DNA"/>
</dbReference>